<dbReference type="InterPro" id="IPR003511">
    <property type="entry name" value="HORMA_dom"/>
</dbReference>
<dbReference type="Pfam" id="PF08030">
    <property type="entry name" value="NAD_binding_6"/>
    <property type="match status" value="1"/>
</dbReference>
<evidence type="ECO:0000313" key="12">
    <source>
        <dbReference type="Proteomes" id="UP001140091"/>
    </source>
</evidence>
<dbReference type="InterPro" id="IPR050369">
    <property type="entry name" value="RBOH/FRE"/>
</dbReference>
<reference evidence="11" key="1">
    <citation type="submission" date="2022-06" db="EMBL/GenBank/DDBJ databases">
        <title>Genome Sequence of Candolleomyces eurysporus.</title>
        <authorList>
            <person name="Buettner E."/>
        </authorList>
    </citation>
    <scope>NUCLEOTIDE SEQUENCE</scope>
    <source>
        <strain evidence="11">VTCC 930004</strain>
    </source>
</reference>
<dbReference type="SUPFAM" id="SSF52343">
    <property type="entry name" value="Ferredoxin reductase-like, C-terminal NADP-linked domain"/>
    <property type="match status" value="1"/>
</dbReference>
<dbReference type="InterPro" id="IPR013130">
    <property type="entry name" value="Fe3_Rdtase_TM_dom"/>
</dbReference>
<accession>A0A9W8J5Y5</accession>
<dbReference type="InterPro" id="IPR036570">
    <property type="entry name" value="HORMA_dom_sf"/>
</dbReference>
<keyword evidence="2 8" id="KW-0812">Transmembrane</keyword>
<dbReference type="PANTHER" id="PTHR11972">
    <property type="entry name" value="NADPH OXIDASE"/>
    <property type="match status" value="1"/>
</dbReference>
<comment type="caution">
    <text evidence="11">The sequence shown here is derived from an EMBL/GenBank/DDBJ whole genome shotgun (WGS) entry which is preliminary data.</text>
</comment>
<evidence type="ECO:0000256" key="3">
    <source>
        <dbReference type="ARBA" id="ARBA00022982"/>
    </source>
</evidence>
<evidence type="ECO:0008006" key="13">
    <source>
        <dbReference type="Google" id="ProtNLM"/>
    </source>
</evidence>
<feature type="domain" description="HORMA" evidence="9">
    <location>
        <begin position="14"/>
        <end position="206"/>
    </location>
</feature>
<feature type="non-terminal residue" evidence="11">
    <location>
        <position position="707"/>
    </location>
</feature>
<evidence type="ECO:0000256" key="4">
    <source>
        <dbReference type="ARBA" id="ARBA00022989"/>
    </source>
</evidence>
<dbReference type="SFLD" id="SFLDS00052">
    <property type="entry name" value="Ferric_Reductase_Domain"/>
    <property type="match status" value="1"/>
</dbReference>
<dbReference type="GO" id="GO:0006952">
    <property type="term" value="P:defense response"/>
    <property type="evidence" value="ECO:0007669"/>
    <property type="project" value="TreeGrafter"/>
</dbReference>
<keyword evidence="6" id="KW-0406">Ion transport</keyword>
<dbReference type="Gene3D" id="2.40.30.10">
    <property type="entry name" value="Translation factors"/>
    <property type="match status" value="1"/>
</dbReference>
<dbReference type="Pfam" id="PF01794">
    <property type="entry name" value="Ferric_reduct"/>
    <property type="match status" value="1"/>
</dbReference>
<gene>
    <name evidence="11" type="ORF">H1R20_g8153</name>
</gene>
<feature type="transmembrane region" description="Helical" evidence="8">
    <location>
        <begin position="328"/>
        <end position="349"/>
    </location>
</feature>
<keyword evidence="3" id="KW-0249">Electron transport</keyword>
<dbReference type="SFLD" id="SFLDG01168">
    <property type="entry name" value="Ferric_reductase_subgroup_(FRE"/>
    <property type="match status" value="1"/>
</dbReference>
<dbReference type="EMBL" id="JANBPK010000919">
    <property type="protein sequence ID" value="KAJ2928757.1"/>
    <property type="molecule type" value="Genomic_DNA"/>
</dbReference>
<protein>
    <recommendedName>
        <fullName evidence="13">FAD-binding FR-type domain-containing protein</fullName>
    </recommendedName>
</protein>
<proteinExistence type="predicted"/>
<dbReference type="Proteomes" id="UP001140091">
    <property type="component" value="Unassembled WGS sequence"/>
</dbReference>
<evidence type="ECO:0000256" key="7">
    <source>
        <dbReference type="ARBA" id="ARBA00023136"/>
    </source>
</evidence>
<dbReference type="Pfam" id="PF08022">
    <property type="entry name" value="FAD_binding_8"/>
    <property type="match status" value="1"/>
</dbReference>
<dbReference type="PRINTS" id="PR00466">
    <property type="entry name" value="GP91PHOX"/>
</dbReference>
<dbReference type="InterPro" id="IPR017938">
    <property type="entry name" value="Riboflavin_synthase-like_b-brl"/>
</dbReference>
<dbReference type="PROSITE" id="PS51384">
    <property type="entry name" value="FAD_FR"/>
    <property type="match status" value="1"/>
</dbReference>
<dbReference type="InterPro" id="IPR039261">
    <property type="entry name" value="FNR_nucleotide-bd"/>
</dbReference>
<dbReference type="InterPro" id="IPR017927">
    <property type="entry name" value="FAD-bd_FR_type"/>
</dbReference>
<dbReference type="FunFam" id="2.40.30.10:FF:000091">
    <property type="entry name" value="NADPH oxidase (NoxA), putative"/>
    <property type="match status" value="1"/>
</dbReference>
<dbReference type="SUPFAM" id="SSF56019">
    <property type="entry name" value="The spindle assembly checkpoint protein mad2"/>
    <property type="match status" value="1"/>
</dbReference>
<dbReference type="PROSITE" id="PS50815">
    <property type="entry name" value="HORMA"/>
    <property type="match status" value="1"/>
</dbReference>
<dbReference type="InterPro" id="IPR013112">
    <property type="entry name" value="FAD-bd_8"/>
</dbReference>
<evidence type="ECO:0000256" key="2">
    <source>
        <dbReference type="ARBA" id="ARBA00022692"/>
    </source>
</evidence>
<dbReference type="AlphaFoldDB" id="A0A9W8J5Y5"/>
<feature type="transmembrane region" description="Helical" evidence="8">
    <location>
        <begin position="288"/>
        <end position="307"/>
    </location>
</feature>
<keyword evidence="5" id="KW-0560">Oxidoreductase</keyword>
<dbReference type="Gene3D" id="3.30.900.10">
    <property type="entry name" value="HORMA domain"/>
    <property type="match status" value="1"/>
</dbReference>
<dbReference type="OrthoDB" id="167398at2759"/>
<sequence length="707" mass="79860">MATKQAKRQAITLKGSCALVTEFFKYAVNTILFQREVYPSDDFHMVKKYGQTVLVTQDLALENYLDRILKQVQKWLLTGSVTQLVLAIISKDTRTPLERWVFDVKLIEPPADADPANPPAPKPEAEIQSEIRAILKQIISMVTYLPVIHEPTVFNILAYTSESADVPAGEWVDTDPLAIEAGKSQQATNIRLAGLNTLQWSVWTSRGAGLVLALDGGLILLPMLRNILRIIRPKLTWLFPADENIWFHRQVAYSMAFWSMVHTTAHYVNFINVERTQIRKQTALMIHYTQPGGITGHFMLLIMVVMYTTAHAKIRKECFEAFWYTHHLAFFFMLGLFTHATGCFVRDSVEPDLIATFPFYSTEHCLGYLSWRFIIWPSIIYFGERVWREIRARRATRLSKVLIHPSGAMELRIVKPSFKYTAGQWLFLQVPELSSFQWHPFTITSAPEDPYVSVHIRQVGDFTNALGERLGVGPSVVAAMTQAAKKGYEKDSKDISRGDFVEVDPAMSSITLPQVRIDGPYGAPAEDVFDNEVAVLIGAGIGVTPFASILKHIWYRQKKGKLGSLRRVEFFWVCRDAPSFGWFQSLLSEVEAAQADPNFLRINIYLTQKINEDMLWNIAVNDAGADYDPLTLLRSRTMFGRPDWNAIYGRIKQAIEGGQYIPGASAQLKTKVGTYFCGPSVLAKSIKAATLQHSGANVEFSFAKEHF</sequence>
<dbReference type="Pfam" id="PF02301">
    <property type="entry name" value="HORMA"/>
    <property type="match status" value="1"/>
</dbReference>
<dbReference type="GO" id="GO:0006811">
    <property type="term" value="P:monoatomic ion transport"/>
    <property type="evidence" value="ECO:0007669"/>
    <property type="project" value="UniProtKB-KW"/>
</dbReference>
<dbReference type="GO" id="GO:0016175">
    <property type="term" value="F:superoxide-generating NAD(P)H oxidase activity"/>
    <property type="evidence" value="ECO:0007669"/>
    <property type="project" value="TreeGrafter"/>
</dbReference>
<keyword evidence="6" id="KW-0813">Transport</keyword>
<dbReference type="Gene3D" id="3.40.50.80">
    <property type="entry name" value="Nucleotide-binding domain of ferredoxin-NADP reductase (FNR) module"/>
    <property type="match status" value="1"/>
</dbReference>
<name>A0A9W8J5Y5_9AGAR</name>
<evidence type="ECO:0000256" key="6">
    <source>
        <dbReference type="ARBA" id="ARBA00023065"/>
    </source>
</evidence>
<dbReference type="SFLD" id="SFLDG01169">
    <property type="entry name" value="NADPH_oxidase_subgroup_(NOX)"/>
    <property type="match status" value="1"/>
</dbReference>
<comment type="subcellular location">
    <subcellularLocation>
        <location evidence="1">Membrane</location>
        <topology evidence="1">Multi-pass membrane protein</topology>
    </subcellularLocation>
</comment>
<evidence type="ECO:0000256" key="8">
    <source>
        <dbReference type="SAM" id="Phobius"/>
    </source>
</evidence>
<feature type="domain" description="FAD-binding FR-type" evidence="10">
    <location>
        <begin position="385"/>
        <end position="527"/>
    </location>
</feature>
<evidence type="ECO:0000256" key="5">
    <source>
        <dbReference type="ARBA" id="ARBA00023002"/>
    </source>
</evidence>
<dbReference type="PANTHER" id="PTHR11972:SF39">
    <property type="entry name" value="FAD-BINDING FR-TYPE DOMAIN-CONTAINING PROTEIN"/>
    <property type="match status" value="1"/>
</dbReference>
<evidence type="ECO:0000259" key="9">
    <source>
        <dbReference type="PROSITE" id="PS50815"/>
    </source>
</evidence>
<dbReference type="InterPro" id="IPR000778">
    <property type="entry name" value="Cyt_b245_heavy_chain"/>
</dbReference>
<dbReference type="SUPFAM" id="SSF63380">
    <property type="entry name" value="Riboflavin synthase domain-like"/>
    <property type="match status" value="1"/>
</dbReference>
<dbReference type="GO" id="GO:0043020">
    <property type="term" value="C:NADPH oxidase complex"/>
    <property type="evidence" value="ECO:0007669"/>
    <property type="project" value="TreeGrafter"/>
</dbReference>
<dbReference type="GO" id="GO:0042554">
    <property type="term" value="P:superoxide anion generation"/>
    <property type="evidence" value="ECO:0007669"/>
    <property type="project" value="TreeGrafter"/>
</dbReference>
<keyword evidence="7 8" id="KW-0472">Membrane</keyword>
<dbReference type="InterPro" id="IPR013121">
    <property type="entry name" value="Fe_red_NAD-bd_6"/>
</dbReference>
<organism evidence="11 12">
    <name type="scientific">Candolleomyces eurysporus</name>
    <dbReference type="NCBI Taxonomy" id="2828524"/>
    <lineage>
        <taxon>Eukaryota</taxon>
        <taxon>Fungi</taxon>
        <taxon>Dikarya</taxon>
        <taxon>Basidiomycota</taxon>
        <taxon>Agaricomycotina</taxon>
        <taxon>Agaricomycetes</taxon>
        <taxon>Agaricomycetidae</taxon>
        <taxon>Agaricales</taxon>
        <taxon>Agaricineae</taxon>
        <taxon>Psathyrellaceae</taxon>
        <taxon>Candolleomyces</taxon>
    </lineage>
</organism>
<evidence type="ECO:0000256" key="1">
    <source>
        <dbReference type="ARBA" id="ARBA00004141"/>
    </source>
</evidence>
<dbReference type="CDD" id="cd06186">
    <property type="entry name" value="NOX_Duox_like_FAD_NADP"/>
    <property type="match status" value="1"/>
</dbReference>
<keyword evidence="12" id="KW-1185">Reference proteome</keyword>
<evidence type="ECO:0000313" key="11">
    <source>
        <dbReference type="EMBL" id="KAJ2928757.1"/>
    </source>
</evidence>
<evidence type="ECO:0000259" key="10">
    <source>
        <dbReference type="PROSITE" id="PS51384"/>
    </source>
</evidence>
<keyword evidence="4 8" id="KW-1133">Transmembrane helix</keyword>